<dbReference type="AlphaFoldDB" id="A0AAV2B080"/>
<dbReference type="GO" id="GO:0043495">
    <property type="term" value="F:protein-membrane adaptor activity"/>
    <property type="evidence" value="ECO:0007669"/>
    <property type="project" value="TreeGrafter"/>
</dbReference>
<dbReference type="Proteomes" id="UP001497382">
    <property type="component" value="Unassembled WGS sequence"/>
</dbReference>
<organism evidence="3 4">
    <name type="scientific">Larinioides sclopetarius</name>
    <dbReference type="NCBI Taxonomy" id="280406"/>
    <lineage>
        <taxon>Eukaryota</taxon>
        <taxon>Metazoa</taxon>
        <taxon>Ecdysozoa</taxon>
        <taxon>Arthropoda</taxon>
        <taxon>Chelicerata</taxon>
        <taxon>Arachnida</taxon>
        <taxon>Araneae</taxon>
        <taxon>Araneomorphae</taxon>
        <taxon>Entelegynae</taxon>
        <taxon>Araneoidea</taxon>
        <taxon>Araneidae</taxon>
        <taxon>Larinioides</taxon>
    </lineage>
</organism>
<sequence length="454" mass="52709">MANSSDEGLDESIPEMVYQCTSFTDINIYKREDSYLKCNLCSKLKKYFYCVDCIRNGNFTHSKTTSLERFADKKPKKYKVDEEKNRILKRCSEKLAQKKEVENMRFNIERYKEKIELLDKSIKDCKLDISKDKKLISDLKDKKYRLTKRQKLFSEKLTGMENYSKQMEDNVKCKKSELQVEQSALESLIQKRTQELVKYIFPIVPSSNNKDSVSGERQKKAELQEAQTFTYIEGNWTYDNPSDNTYSIVQPFLITGDYSADTNWNEKMELTAYTNNMPSEDRYYPAYVISAALAYEAQLVSTITYIMDCHVPRRTCFNDFCKYENLEKFSHAVAKLNANIINLCIARQVDLTKLRPNGTMSNLLALIYPEKNKDKKSLTSEEREEIIKSLEDPISQNLLPINDSDDDNIDDIEAEFVHVSDEEVPASLPVPVPEPVPMHQSFISSWWKAALGQR</sequence>
<evidence type="ECO:0000313" key="4">
    <source>
        <dbReference type="Proteomes" id="UP001497382"/>
    </source>
</evidence>
<dbReference type="InterPro" id="IPR018791">
    <property type="entry name" value="UV_resistance/autophagy_Atg14"/>
</dbReference>
<evidence type="ECO:0008006" key="5">
    <source>
        <dbReference type="Google" id="ProtNLM"/>
    </source>
</evidence>
<dbReference type="GO" id="GO:0035014">
    <property type="term" value="F:phosphatidylinositol 3-kinase regulator activity"/>
    <property type="evidence" value="ECO:0007669"/>
    <property type="project" value="TreeGrafter"/>
</dbReference>
<dbReference type="GO" id="GO:0097632">
    <property type="term" value="C:extrinsic component of phagophore assembly site membrane"/>
    <property type="evidence" value="ECO:0007669"/>
    <property type="project" value="TreeGrafter"/>
</dbReference>
<dbReference type="GO" id="GO:0009267">
    <property type="term" value="P:cellular response to starvation"/>
    <property type="evidence" value="ECO:0007669"/>
    <property type="project" value="TreeGrafter"/>
</dbReference>
<dbReference type="GO" id="GO:0005776">
    <property type="term" value="C:autophagosome"/>
    <property type="evidence" value="ECO:0007669"/>
    <property type="project" value="TreeGrafter"/>
</dbReference>
<gene>
    <name evidence="3" type="ORF">LARSCL_LOCUS15837</name>
</gene>
<dbReference type="GO" id="GO:0000045">
    <property type="term" value="P:autophagosome assembly"/>
    <property type="evidence" value="ECO:0007669"/>
    <property type="project" value="TreeGrafter"/>
</dbReference>
<evidence type="ECO:0000313" key="3">
    <source>
        <dbReference type="EMBL" id="CAL1289277.1"/>
    </source>
</evidence>
<comment type="caution">
    <text evidence="3">The sequence shown here is derived from an EMBL/GenBank/DDBJ whole genome shotgun (WGS) entry which is preliminary data.</text>
</comment>
<accession>A0AAV2B080</accession>
<reference evidence="3 4" key="1">
    <citation type="submission" date="2024-04" db="EMBL/GenBank/DDBJ databases">
        <authorList>
            <person name="Rising A."/>
            <person name="Reimegard J."/>
            <person name="Sonavane S."/>
            <person name="Akerstrom W."/>
            <person name="Nylinder S."/>
            <person name="Hedman E."/>
            <person name="Kallberg Y."/>
        </authorList>
    </citation>
    <scope>NUCLEOTIDE SEQUENCE [LARGE SCALE GENOMIC DNA]</scope>
</reference>
<dbReference type="GO" id="GO:0000423">
    <property type="term" value="P:mitophagy"/>
    <property type="evidence" value="ECO:0007669"/>
    <property type="project" value="TreeGrafter"/>
</dbReference>
<feature type="coiled-coil region" evidence="2">
    <location>
        <begin position="94"/>
        <end position="128"/>
    </location>
</feature>
<dbReference type="Pfam" id="PF10186">
    <property type="entry name" value="ATG14"/>
    <property type="match status" value="1"/>
</dbReference>
<dbReference type="GO" id="GO:0035032">
    <property type="term" value="C:phosphatidylinositol 3-kinase complex, class III"/>
    <property type="evidence" value="ECO:0007669"/>
    <property type="project" value="TreeGrafter"/>
</dbReference>
<keyword evidence="4" id="KW-1185">Reference proteome</keyword>
<evidence type="ECO:0000256" key="1">
    <source>
        <dbReference type="ARBA" id="ARBA00023054"/>
    </source>
</evidence>
<dbReference type="EMBL" id="CAXIEN010000245">
    <property type="protein sequence ID" value="CAL1289277.1"/>
    <property type="molecule type" value="Genomic_DNA"/>
</dbReference>
<dbReference type="PANTHER" id="PTHR13664:SF0">
    <property type="entry name" value="BECLIN 1-ASSOCIATED AUTOPHAGY-RELATED KEY REGULATOR"/>
    <property type="match status" value="1"/>
</dbReference>
<dbReference type="GO" id="GO:0016240">
    <property type="term" value="P:autophagosome membrane docking"/>
    <property type="evidence" value="ECO:0007669"/>
    <property type="project" value="TreeGrafter"/>
</dbReference>
<proteinExistence type="predicted"/>
<dbReference type="GO" id="GO:0097629">
    <property type="term" value="C:extrinsic component of omegasome membrane"/>
    <property type="evidence" value="ECO:0007669"/>
    <property type="project" value="TreeGrafter"/>
</dbReference>
<protein>
    <recommendedName>
        <fullName evidence="5">Beclin 1-associated autophagy-related key regulator</fullName>
    </recommendedName>
</protein>
<name>A0AAV2B080_9ARAC</name>
<keyword evidence="1 2" id="KW-0175">Coiled coil</keyword>
<evidence type="ECO:0000256" key="2">
    <source>
        <dbReference type="SAM" id="Coils"/>
    </source>
</evidence>
<dbReference type="PANTHER" id="PTHR13664">
    <property type="entry name" value="BECLIN 1-ASSOCIATED AUTOPHAGY-RELATED KEY REGULATOR"/>
    <property type="match status" value="1"/>
</dbReference>